<accession>A0ACC2GVZ4</accession>
<reference evidence="1" key="1">
    <citation type="submission" date="2021-05" db="EMBL/GenBank/DDBJ databases">
        <authorList>
            <person name="Pan Q."/>
            <person name="Jouanno E."/>
            <person name="Zahm M."/>
            <person name="Klopp C."/>
            <person name="Cabau C."/>
            <person name="Louis A."/>
            <person name="Berthelot C."/>
            <person name="Parey E."/>
            <person name="Roest Crollius H."/>
            <person name="Montfort J."/>
            <person name="Robinson-Rechavi M."/>
            <person name="Bouchez O."/>
            <person name="Lampietro C."/>
            <person name="Lopez Roques C."/>
            <person name="Donnadieu C."/>
            <person name="Postlethwait J."/>
            <person name="Bobe J."/>
            <person name="Dillon D."/>
            <person name="Chandos A."/>
            <person name="von Hippel F."/>
            <person name="Guiguen Y."/>
        </authorList>
    </citation>
    <scope>NUCLEOTIDE SEQUENCE</scope>
    <source>
        <strain evidence="1">YG-Jan2019</strain>
    </source>
</reference>
<dbReference type="EMBL" id="CM055735">
    <property type="protein sequence ID" value="KAJ8007647.1"/>
    <property type="molecule type" value="Genomic_DNA"/>
</dbReference>
<comment type="caution">
    <text evidence="1">The sequence shown here is derived from an EMBL/GenBank/DDBJ whole genome shotgun (WGS) entry which is preliminary data.</text>
</comment>
<dbReference type="Proteomes" id="UP001157502">
    <property type="component" value="Chromosome 8"/>
</dbReference>
<protein>
    <submittedName>
        <fullName evidence="1">Uncharacterized protein</fullName>
    </submittedName>
</protein>
<organism evidence="1 2">
    <name type="scientific">Dallia pectoralis</name>
    <name type="common">Alaska blackfish</name>
    <dbReference type="NCBI Taxonomy" id="75939"/>
    <lineage>
        <taxon>Eukaryota</taxon>
        <taxon>Metazoa</taxon>
        <taxon>Chordata</taxon>
        <taxon>Craniata</taxon>
        <taxon>Vertebrata</taxon>
        <taxon>Euteleostomi</taxon>
        <taxon>Actinopterygii</taxon>
        <taxon>Neopterygii</taxon>
        <taxon>Teleostei</taxon>
        <taxon>Protacanthopterygii</taxon>
        <taxon>Esociformes</taxon>
        <taxon>Umbridae</taxon>
        <taxon>Dallia</taxon>
    </lineage>
</organism>
<keyword evidence="2" id="KW-1185">Reference proteome</keyword>
<gene>
    <name evidence="1" type="ORF">DPEC_G00096340</name>
</gene>
<evidence type="ECO:0000313" key="2">
    <source>
        <dbReference type="Proteomes" id="UP001157502"/>
    </source>
</evidence>
<evidence type="ECO:0000313" key="1">
    <source>
        <dbReference type="EMBL" id="KAJ8007647.1"/>
    </source>
</evidence>
<sequence>MQDDSRGYLVIGEIQARADQETASREVAGVGGDGGDRDKDLELTDFTCPIYDVVTREEGVVEEKDVDTRMHRKDNSRKTKDIRCHGDDPRDEVSRDPKSQSGLCESPVYIEVGMAKAYLALEPVSAQSPLRVYQKVMTPMKTGNRGTQVKRDTVNQTNFNSNSCCDNTKPSMEILQTSTKVNNKDSSDMKGKGFSADTVPHEDGSSECAVSPDDQNVNKDSTSDTFMLQENTSNNNSDLAKDFPTNPSTSTDAPTDHSDPEGDSKSVDSPDLDKGVLGLFRRPSQKKVAQGICCCYRAVYKAFLRCLEETPFMLSGLLLAMGFCIAIIVLIPATGLNIITHVGALSVVCVVLCVSAALLVALPWLPVMRRCEGALSLFVWGLLYITAVVFIFTGGAVTAWEQVAFFLFLSLSVYTVLPLSLAWAPIVGIGTSVSHVIIISVYVSVTRPDTPNLAVQLVANGVLFVCVNCVGLFHLWLTERARRKSSKKKAEFSTVRSQKDVQKHQQEHLLLSVLPRYIAEELKGEIIKRLSDNAEKCQNFYSLYIRQHKDVSILYADIVGFTQLASSCTPEELVAVLNKLFGRFDDIAKKNKCLRIKILGDCYYCVSGLPDPILTHARNCVQMGLDMCTAINKLREATGVEISMRVGVHSGNVLCGVIGLQKWQYDVWSHDVTLANHMESGGLPGRVHITEETLGHLDGTYQVEDTDGASRDSMLMGRKTYLVVDPYKDQTSTRTTSLTNNLAPNVVRQQASVRMSQYLQSWKTICPFSDMGNPENTPTDSYDNQSQPFADCPPTHPDFNSGDQFLDDNLSESLDTISTVGRKSKKLNCLTLLFNDLNLEKQFHLSEVKGLHRSVSLLVLIFVSLFTVQMLVSIRNFAMAVSYGVTFPVLVILLTVFCTRFLKQLRSKMPLSVLWVTSLSQKVATNAALRLILVCLLLLITLLMAILNFIFLPGNNCTSINFNRTQLQSLNLYTDPYYLYCCLLAMLGVVVFVTTCLSAKVVLLTLAVVVYLVLFLYVYGPRSDCYMALLYNDTKPGVLKDPKIMAGVWLFVFYFICLILARQDELACRVAFLLEQCFKTERDEMETMENINKQLLQNVLPLHVASKFLGKAIRNQDLYSQSCELVCVMFASVPQFKEFYSENAFNHDGLECLRFLNEIISDFDELLSKPKFSSVEKIKTIGSTYMAAAGLTNPALGEEQKDGDASYNHIRSMVEFAIALKSQLVAINQHSFNSFKLRIGINHGPVIAGVIGAHKPQYDIWGNSVNVASRMDSTGVLDKIQVTEETALVVETLGFSVTKRGVITVKGKGELTTYFINTD</sequence>
<proteinExistence type="predicted"/>
<name>A0ACC2GVZ4_DALPE</name>